<feature type="chain" id="PRO_5047165164" evidence="1">
    <location>
        <begin position="27"/>
        <end position="111"/>
    </location>
</feature>
<organism evidence="2 3">
    <name type="scientific">Volvox africanus</name>
    <dbReference type="NCBI Taxonomy" id="51714"/>
    <lineage>
        <taxon>Eukaryota</taxon>
        <taxon>Viridiplantae</taxon>
        <taxon>Chlorophyta</taxon>
        <taxon>core chlorophytes</taxon>
        <taxon>Chlorophyceae</taxon>
        <taxon>CS clade</taxon>
        <taxon>Chlamydomonadales</taxon>
        <taxon>Volvocaceae</taxon>
        <taxon>Volvox</taxon>
    </lineage>
</organism>
<keyword evidence="1" id="KW-0732">Signal</keyword>
<accession>A0ABQ5SMA0</accession>
<keyword evidence="3" id="KW-1185">Reference proteome</keyword>
<proteinExistence type="predicted"/>
<feature type="non-terminal residue" evidence="2">
    <location>
        <position position="111"/>
    </location>
</feature>
<sequence>MARSTHLVSVSVAILLLVVWCKPAYTQPLVGMDLSGFSGSLGPLSSNIPGVAMLDNIGTGETIANVLSTMGVNNRVIESIVTPITNSRDAANTVRDMIMTNVANRRDAVQN</sequence>
<reference evidence="2 3" key="1">
    <citation type="journal article" date="2023" name="IScience">
        <title>Expanded male sex-determining region conserved during the evolution of homothallism in the green alga Volvox.</title>
        <authorList>
            <person name="Yamamoto K."/>
            <person name="Matsuzaki R."/>
            <person name="Mahakham W."/>
            <person name="Heman W."/>
            <person name="Sekimoto H."/>
            <person name="Kawachi M."/>
            <person name="Minakuchi Y."/>
            <person name="Toyoda A."/>
            <person name="Nozaki H."/>
        </authorList>
    </citation>
    <scope>NUCLEOTIDE SEQUENCE [LARGE SCALE GENOMIC DNA]</scope>
    <source>
        <strain evidence="2 3">NIES-4468</strain>
    </source>
</reference>
<evidence type="ECO:0000313" key="2">
    <source>
        <dbReference type="EMBL" id="GLI70613.1"/>
    </source>
</evidence>
<evidence type="ECO:0000313" key="3">
    <source>
        <dbReference type="Proteomes" id="UP001165090"/>
    </source>
</evidence>
<comment type="caution">
    <text evidence="2">The sequence shown here is derived from an EMBL/GenBank/DDBJ whole genome shotgun (WGS) entry which is preliminary data.</text>
</comment>
<dbReference type="Proteomes" id="UP001165090">
    <property type="component" value="Unassembled WGS sequence"/>
</dbReference>
<evidence type="ECO:0000256" key="1">
    <source>
        <dbReference type="SAM" id="SignalP"/>
    </source>
</evidence>
<name>A0ABQ5SMA0_9CHLO</name>
<feature type="signal peptide" evidence="1">
    <location>
        <begin position="1"/>
        <end position="26"/>
    </location>
</feature>
<dbReference type="EMBL" id="BSDZ01000094">
    <property type="protein sequence ID" value="GLI70613.1"/>
    <property type="molecule type" value="Genomic_DNA"/>
</dbReference>
<gene>
    <name evidence="2" type="ORF">VaNZ11_015543</name>
</gene>
<protein>
    <submittedName>
        <fullName evidence="2">Uncharacterized protein</fullName>
    </submittedName>
</protein>